<feature type="compositionally biased region" description="Basic residues" evidence="1">
    <location>
        <begin position="146"/>
        <end position="171"/>
    </location>
</feature>
<feature type="region of interest" description="Disordered" evidence="1">
    <location>
        <begin position="135"/>
        <end position="171"/>
    </location>
</feature>
<organism evidence="2 3">
    <name type="scientific">Desulfobacca acetoxidans (strain ATCC 700848 / DSM 11109 / ASRB2)</name>
    <dbReference type="NCBI Taxonomy" id="880072"/>
    <lineage>
        <taxon>Bacteria</taxon>
        <taxon>Pseudomonadati</taxon>
        <taxon>Thermodesulfobacteriota</taxon>
        <taxon>Desulfobaccia</taxon>
        <taxon>Desulfobaccales</taxon>
        <taxon>Desulfobaccaceae</taxon>
        <taxon>Desulfobacca</taxon>
    </lineage>
</organism>
<dbReference type="Proteomes" id="UP000000483">
    <property type="component" value="Chromosome"/>
</dbReference>
<evidence type="ECO:0008006" key="4">
    <source>
        <dbReference type="Google" id="ProtNLM"/>
    </source>
</evidence>
<reference evidence="2 3" key="1">
    <citation type="journal article" date="2011" name="Stand. Genomic Sci.">
        <title>Complete genome sequence of the acetate-degrading sulfate reducer Desulfobacca acetoxidans type strain (ASRB2).</title>
        <authorList>
            <person name="Goker M."/>
            <person name="Teshima H."/>
            <person name="Lapidus A."/>
            <person name="Nolan M."/>
            <person name="Lucas S."/>
            <person name="Hammon N."/>
            <person name="Deshpande S."/>
            <person name="Cheng J.F."/>
            <person name="Tapia R."/>
            <person name="Han C."/>
            <person name="Goodwin L."/>
            <person name="Pitluck S."/>
            <person name="Huntemann M."/>
            <person name="Liolios K."/>
            <person name="Ivanova N."/>
            <person name="Pagani I."/>
            <person name="Mavromatis K."/>
            <person name="Ovchinikova G."/>
            <person name="Pati A."/>
            <person name="Chen A."/>
            <person name="Palaniappan K."/>
            <person name="Land M."/>
            <person name="Hauser L."/>
            <person name="Brambilla E.M."/>
            <person name="Rohde M."/>
            <person name="Spring S."/>
            <person name="Detter J.C."/>
            <person name="Woyke T."/>
            <person name="Bristow J."/>
            <person name="Eisen J.A."/>
            <person name="Markowitz V."/>
            <person name="Hugenholtz P."/>
            <person name="Kyrpides N.C."/>
            <person name="Klenk H.P."/>
        </authorList>
    </citation>
    <scope>NUCLEOTIDE SEQUENCE [LARGE SCALE GENOMIC DNA]</scope>
    <source>
        <strain evidence="3">ATCC 700848 / DSM 11109 / ASRB2</strain>
    </source>
</reference>
<sequence length="171" mass="19687">MAMHLIIDGYNLIRQSPDLLAQEHQGLHLGREALLDKLTAYRRLKKHAITVVFDGWEAGDSMANRDHFQGILVIFSRRGEKADEVIKRLADQEQHRALVVSSDREIMDYVEHRGATAMSAEEFNFRLELAVSGGDATEFEEDRPVRSTRKKGPAHRASKKNRRWRQRAKKI</sequence>
<reference evidence="3" key="2">
    <citation type="submission" date="2011-03" db="EMBL/GenBank/DDBJ databases">
        <title>The complete genome of Desulfobacca acetoxidans DSM 11109.</title>
        <authorList>
            <consortium name="US DOE Joint Genome Institute (JGI-PGF)"/>
            <person name="Lucas S."/>
            <person name="Copeland A."/>
            <person name="Lapidus A."/>
            <person name="Bruce D."/>
            <person name="Goodwin L."/>
            <person name="Pitluck S."/>
            <person name="Peters L."/>
            <person name="Kyrpides N."/>
            <person name="Mavromatis K."/>
            <person name="Ivanova N."/>
            <person name="Ovchinnikova G."/>
            <person name="Teshima H."/>
            <person name="Detter J.C."/>
            <person name="Han C."/>
            <person name="Land M."/>
            <person name="Hauser L."/>
            <person name="Markowitz V."/>
            <person name="Cheng J.-F."/>
            <person name="Hugenholtz P."/>
            <person name="Woyke T."/>
            <person name="Wu D."/>
            <person name="Spring S."/>
            <person name="Schueler E."/>
            <person name="Brambilla E."/>
            <person name="Klenk H.-P."/>
            <person name="Eisen J.A."/>
        </authorList>
    </citation>
    <scope>NUCLEOTIDE SEQUENCE [LARGE SCALE GENOMIC DNA]</scope>
    <source>
        <strain evidence="3">ATCC 700848 / DSM 11109 / ASRB2</strain>
    </source>
</reference>
<evidence type="ECO:0000313" key="3">
    <source>
        <dbReference type="Proteomes" id="UP000000483"/>
    </source>
</evidence>
<accession>F2NDE7</accession>
<dbReference type="AlphaFoldDB" id="F2NDE7"/>
<evidence type="ECO:0000256" key="1">
    <source>
        <dbReference type="SAM" id="MobiDB-lite"/>
    </source>
</evidence>
<name>F2NDE7_DESAR</name>
<gene>
    <name evidence="2" type="ordered locus">Desac_2184</name>
</gene>
<protein>
    <recommendedName>
        <fullName evidence="4">NYN domain-containing protein</fullName>
    </recommendedName>
</protein>
<dbReference type="OrthoDB" id="9791091at2"/>
<dbReference type="PANTHER" id="PTHR34547">
    <property type="entry name" value="YACP-LIKE NYN DOMAIN PROTEIN"/>
    <property type="match status" value="1"/>
</dbReference>
<dbReference type="RefSeq" id="WP_013707122.1">
    <property type="nucleotide sequence ID" value="NC_015388.1"/>
</dbReference>
<dbReference type="STRING" id="880072.Desac_2184"/>
<dbReference type="EMBL" id="CP002629">
    <property type="protein sequence ID" value="AEB10013.1"/>
    <property type="molecule type" value="Genomic_DNA"/>
</dbReference>
<proteinExistence type="predicted"/>
<keyword evidence="3" id="KW-1185">Reference proteome</keyword>
<dbReference type="InterPro" id="IPR010298">
    <property type="entry name" value="YacP-like"/>
</dbReference>
<evidence type="ECO:0000313" key="2">
    <source>
        <dbReference type="EMBL" id="AEB10013.1"/>
    </source>
</evidence>
<dbReference type="Pfam" id="PF05991">
    <property type="entry name" value="NYN_YacP"/>
    <property type="match status" value="1"/>
</dbReference>
<dbReference type="PANTHER" id="PTHR34547:SF1">
    <property type="entry name" value="YACP-LIKE NYN DOMAIN PROTEIN"/>
    <property type="match status" value="1"/>
</dbReference>
<dbReference type="HOGENOM" id="CLU_129254_0_0_7"/>
<dbReference type="KEGG" id="dao:Desac_2184"/>
<dbReference type="eggNOG" id="COG3688">
    <property type="taxonomic scope" value="Bacteria"/>
</dbReference>